<sequence>MAAMNTRSGRNHNDDPNDNVAGMADLLTRILSHLETRRPNDGAAAVGMAYRLTTDVIRSGGLTKGNDGGRKRQEDDQRSHNQNQNDKRQRVVGNYGAITQEPRRYAGTQPKCNRCNLHHSGNCPRCTNCRQTGHFTRNYRNGNGNQVQRLACYECGSLDHLRRTCPKLKRTPNQGGNRPNLALAIEGPQDQNLDVPPAHGRAFYLGTEEARNA</sequence>
<dbReference type="AlphaFoldDB" id="A0A2U1KZS3"/>
<dbReference type="OrthoDB" id="8026949at2759"/>
<dbReference type="InterPro" id="IPR001878">
    <property type="entry name" value="Znf_CCHC"/>
</dbReference>
<dbReference type="EMBL" id="PKPP01012508">
    <property type="protein sequence ID" value="PWA42267.1"/>
    <property type="molecule type" value="Genomic_DNA"/>
</dbReference>
<keyword evidence="1" id="KW-0862">Zinc</keyword>
<evidence type="ECO:0000259" key="3">
    <source>
        <dbReference type="PROSITE" id="PS50158"/>
    </source>
</evidence>
<name>A0A2U1KZS3_ARTAN</name>
<gene>
    <name evidence="4" type="ORF">CTI12_AA546350</name>
</gene>
<dbReference type="PROSITE" id="PS50158">
    <property type="entry name" value="ZF_CCHC"/>
    <property type="match status" value="1"/>
</dbReference>
<evidence type="ECO:0000313" key="4">
    <source>
        <dbReference type="EMBL" id="PWA42267.1"/>
    </source>
</evidence>
<dbReference type="InterPro" id="IPR036875">
    <property type="entry name" value="Znf_CCHC_sf"/>
</dbReference>
<organism evidence="4 5">
    <name type="scientific">Artemisia annua</name>
    <name type="common">Sweet wormwood</name>
    <dbReference type="NCBI Taxonomy" id="35608"/>
    <lineage>
        <taxon>Eukaryota</taxon>
        <taxon>Viridiplantae</taxon>
        <taxon>Streptophyta</taxon>
        <taxon>Embryophyta</taxon>
        <taxon>Tracheophyta</taxon>
        <taxon>Spermatophyta</taxon>
        <taxon>Magnoliopsida</taxon>
        <taxon>eudicotyledons</taxon>
        <taxon>Gunneridae</taxon>
        <taxon>Pentapetalae</taxon>
        <taxon>asterids</taxon>
        <taxon>campanulids</taxon>
        <taxon>Asterales</taxon>
        <taxon>Asteraceae</taxon>
        <taxon>Asteroideae</taxon>
        <taxon>Anthemideae</taxon>
        <taxon>Artemisiinae</taxon>
        <taxon>Artemisia</taxon>
    </lineage>
</organism>
<dbReference type="GO" id="GO:0003676">
    <property type="term" value="F:nucleic acid binding"/>
    <property type="evidence" value="ECO:0007669"/>
    <property type="project" value="InterPro"/>
</dbReference>
<evidence type="ECO:0000256" key="2">
    <source>
        <dbReference type="SAM" id="MobiDB-lite"/>
    </source>
</evidence>
<accession>A0A2U1KZS3</accession>
<comment type="caution">
    <text evidence="4">The sequence shown here is derived from an EMBL/GenBank/DDBJ whole genome shotgun (WGS) entry which is preliminary data.</text>
</comment>
<feature type="region of interest" description="Disordered" evidence="2">
    <location>
        <begin position="1"/>
        <end position="20"/>
    </location>
</feature>
<evidence type="ECO:0000256" key="1">
    <source>
        <dbReference type="PROSITE-ProRule" id="PRU00047"/>
    </source>
</evidence>
<dbReference type="Pfam" id="PF00098">
    <property type="entry name" value="zf-CCHC"/>
    <property type="match status" value="1"/>
</dbReference>
<proteinExistence type="predicted"/>
<dbReference type="SUPFAM" id="SSF57756">
    <property type="entry name" value="Retrovirus zinc finger-like domains"/>
    <property type="match status" value="1"/>
</dbReference>
<feature type="domain" description="CCHC-type" evidence="3">
    <location>
        <begin position="152"/>
        <end position="167"/>
    </location>
</feature>
<feature type="compositionally biased region" description="Basic and acidic residues" evidence="2">
    <location>
        <begin position="67"/>
        <end position="89"/>
    </location>
</feature>
<dbReference type="Gene3D" id="4.10.60.10">
    <property type="entry name" value="Zinc finger, CCHC-type"/>
    <property type="match status" value="1"/>
</dbReference>
<keyword evidence="1" id="KW-0863">Zinc-finger</keyword>
<reference evidence="4 5" key="1">
    <citation type="journal article" date="2018" name="Mol. Plant">
        <title>The genome of Artemisia annua provides insight into the evolution of Asteraceae family and artemisinin biosynthesis.</title>
        <authorList>
            <person name="Shen Q."/>
            <person name="Zhang L."/>
            <person name="Liao Z."/>
            <person name="Wang S."/>
            <person name="Yan T."/>
            <person name="Shi P."/>
            <person name="Liu M."/>
            <person name="Fu X."/>
            <person name="Pan Q."/>
            <person name="Wang Y."/>
            <person name="Lv Z."/>
            <person name="Lu X."/>
            <person name="Zhang F."/>
            <person name="Jiang W."/>
            <person name="Ma Y."/>
            <person name="Chen M."/>
            <person name="Hao X."/>
            <person name="Li L."/>
            <person name="Tang Y."/>
            <person name="Lv G."/>
            <person name="Zhou Y."/>
            <person name="Sun X."/>
            <person name="Brodelius P.E."/>
            <person name="Rose J.K.C."/>
            <person name="Tang K."/>
        </authorList>
    </citation>
    <scope>NUCLEOTIDE SEQUENCE [LARGE SCALE GENOMIC DNA]</scope>
    <source>
        <strain evidence="5">cv. Huhao1</strain>
        <tissue evidence="4">Leaf</tissue>
    </source>
</reference>
<keyword evidence="5" id="KW-1185">Reference proteome</keyword>
<evidence type="ECO:0000313" key="5">
    <source>
        <dbReference type="Proteomes" id="UP000245207"/>
    </source>
</evidence>
<protein>
    <submittedName>
        <fullName evidence="4">Zinc finger, CCHC-type</fullName>
    </submittedName>
</protein>
<feature type="region of interest" description="Disordered" evidence="2">
    <location>
        <begin position="59"/>
        <end position="92"/>
    </location>
</feature>
<dbReference type="SMART" id="SM00343">
    <property type="entry name" value="ZnF_C2HC"/>
    <property type="match status" value="2"/>
</dbReference>
<dbReference type="Proteomes" id="UP000245207">
    <property type="component" value="Unassembled WGS sequence"/>
</dbReference>
<dbReference type="GO" id="GO:0008270">
    <property type="term" value="F:zinc ion binding"/>
    <property type="evidence" value="ECO:0007669"/>
    <property type="project" value="UniProtKB-KW"/>
</dbReference>
<keyword evidence="1" id="KW-0479">Metal-binding</keyword>